<comment type="caution">
    <text evidence="8">The sequence shown here is derived from an EMBL/GenBank/DDBJ whole genome shotgun (WGS) entry which is preliminary data.</text>
</comment>
<comment type="subcellular location">
    <subcellularLocation>
        <location evidence="1">Nucleus</location>
        <location evidence="1">Nucleolus</location>
    </subcellularLocation>
    <subcellularLocation>
        <location evidence="2">Nucleus</location>
        <location evidence="2">Nucleoplasm</location>
    </subcellularLocation>
</comment>
<evidence type="ECO:0000256" key="3">
    <source>
        <dbReference type="ARBA" id="ARBA00008838"/>
    </source>
</evidence>
<gene>
    <name evidence="8" type="primary">Nop53</name>
    <name evidence="8" type="ORF">FALFRO_R15718</name>
</gene>
<dbReference type="GO" id="GO:0005654">
    <property type="term" value="C:nucleoplasm"/>
    <property type="evidence" value="ECO:0007669"/>
    <property type="project" value="UniProtKB-SubCell"/>
</dbReference>
<dbReference type="GO" id="GO:0005730">
    <property type="term" value="C:nucleolus"/>
    <property type="evidence" value="ECO:0007669"/>
    <property type="project" value="UniProtKB-SubCell"/>
</dbReference>
<protein>
    <recommendedName>
        <fullName evidence="4">Ribosome biogenesis protein NOP53</fullName>
    </recommendedName>
</protein>
<evidence type="ECO:0000313" key="8">
    <source>
        <dbReference type="EMBL" id="NWW25751.1"/>
    </source>
</evidence>
<dbReference type="PANTHER" id="PTHR14211:SF7">
    <property type="entry name" value="RIBOSOME BIOGENESIS PROTEIN NOP53"/>
    <property type="match status" value="1"/>
</dbReference>
<dbReference type="EMBL" id="VZRV01008677">
    <property type="protein sequence ID" value="NWW25751.1"/>
    <property type="molecule type" value="Genomic_DNA"/>
</dbReference>
<keyword evidence="5" id="KW-0690">Ribosome biogenesis</keyword>
<dbReference type="GO" id="GO:0006364">
    <property type="term" value="P:rRNA processing"/>
    <property type="evidence" value="ECO:0007669"/>
    <property type="project" value="TreeGrafter"/>
</dbReference>
<evidence type="ECO:0000256" key="4">
    <source>
        <dbReference type="ARBA" id="ARBA00018339"/>
    </source>
</evidence>
<organism evidence="8 9">
    <name type="scientific">Falcunculus frontatus</name>
    <name type="common">Eastern shriketit</name>
    <dbReference type="NCBI Taxonomy" id="254539"/>
    <lineage>
        <taxon>Eukaryota</taxon>
        <taxon>Metazoa</taxon>
        <taxon>Chordata</taxon>
        <taxon>Craniata</taxon>
        <taxon>Vertebrata</taxon>
        <taxon>Euteleostomi</taxon>
        <taxon>Archelosauria</taxon>
        <taxon>Archosauria</taxon>
        <taxon>Dinosauria</taxon>
        <taxon>Saurischia</taxon>
        <taxon>Theropoda</taxon>
        <taxon>Coelurosauria</taxon>
        <taxon>Aves</taxon>
        <taxon>Neognathae</taxon>
        <taxon>Neoaves</taxon>
        <taxon>Telluraves</taxon>
        <taxon>Australaves</taxon>
        <taxon>Passeriformes</taxon>
        <taxon>Corvoidea</taxon>
        <taxon>Pachycephalidae</taxon>
        <taxon>Falcunculus</taxon>
    </lineage>
</organism>
<feature type="non-terminal residue" evidence="8">
    <location>
        <position position="1"/>
    </location>
</feature>
<comment type="similarity">
    <text evidence="3">Belongs to the NOP53 family.</text>
</comment>
<dbReference type="OrthoDB" id="5072at2759"/>
<sequence length="159" mass="18469">HGENHDAPKKREQPGRKTEKQRRKEKEQREKVKDRDWGQWDWALRDETHPCAVRIPSFGNVKDLGVPGFCCVNETLGAEGAEAPKFGGWGGVVPELPKNSGIPKKILGNVPKLQPEGNVLRDRFKSLQRRNMIEPRERAKFKRRYRVKYVEKRAFREVT</sequence>
<feature type="non-terminal residue" evidence="8">
    <location>
        <position position="159"/>
    </location>
</feature>
<evidence type="ECO:0000256" key="2">
    <source>
        <dbReference type="ARBA" id="ARBA00004642"/>
    </source>
</evidence>
<dbReference type="PANTHER" id="PTHR14211">
    <property type="entry name" value="GLIOMA SUPPRESSOR CANDIDATE REGION GENE 2"/>
    <property type="match status" value="1"/>
</dbReference>
<dbReference type="AlphaFoldDB" id="A0A7K6LLH9"/>
<evidence type="ECO:0000256" key="5">
    <source>
        <dbReference type="ARBA" id="ARBA00022517"/>
    </source>
</evidence>
<reference evidence="8 9" key="1">
    <citation type="submission" date="2019-09" db="EMBL/GenBank/DDBJ databases">
        <title>Bird 10,000 Genomes (B10K) Project - Family phase.</title>
        <authorList>
            <person name="Zhang G."/>
        </authorList>
    </citation>
    <scope>NUCLEOTIDE SEQUENCE [LARGE SCALE GENOMIC DNA]</scope>
    <source>
        <strain evidence="8">B10K-DU-029-77</strain>
    </source>
</reference>
<dbReference type="GO" id="GO:0000027">
    <property type="term" value="P:ribosomal large subunit assembly"/>
    <property type="evidence" value="ECO:0007669"/>
    <property type="project" value="TreeGrafter"/>
</dbReference>
<dbReference type="GO" id="GO:0008097">
    <property type="term" value="F:5S rRNA binding"/>
    <property type="evidence" value="ECO:0007669"/>
    <property type="project" value="TreeGrafter"/>
</dbReference>
<dbReference type="InterPro" id="IPR011687">
    <property type="entry name" value="Nop53/GLTSCR2"/>
</dbReference>
<evidence type="ECO:0000313" key="9">
    <source>
        <dbReference type="Proteomes" id="UP000534626"/>
    </source>
</evidence>
<feature type="region of interest" description="Disordered" evidence="7">
    <location>
        <begin position="1"/>
        <end position="38"/>
    </location>
</feature>
<dbReference type="Proteomes" id="UP000534626">
    <property type="component" value="Unassembled WGS sequence"/>
</dbReference>
<evidence type="ECO:0000256" key="6">
    <source>
        <dbReference type="ARBA" id="ARBA00023242"/>
    </source>
</evidence>
<proteinExistence type="inferred from homology"/>
<keyword evidence="6" id="KW-0539">Nucleus</keyword>
<keyword evidence="9" id="KW-1185">Reference proteome</keyword>
<evidence type="ECO:0000256" key="7">
    <source>
        <dbReference type="SAM" id="MobiDB-lite"/>
    </source>
</evidence>
<name>A0A7K6LLH9_9CORV</name>
<evidence type="ECO:0000256" key="1">
    <source>
        <dbReference type="ARBA" id="ARBA00004604"/>
    </source>
</evidence>
<accession>A0A7K6LLH9</accession>